<feature type="compositionally biased region" description="Pro residues" evidence="1">
    <location>
        <begin position="347"/>
        <end position="357"/>
    </location>
</feature>
<feature type="region of interest" description="Disordered" evidence="1">
    <location>
        <begin position="336"/>
        <end position="361"/>
    </location>
</feature>
<dbReference type="EMBL" id="CAXHTA020000021">
    <property type="protein sequence ID" value="CAL5229911.1"/>
    <property type="molecule type" value="Genomic_DNA"/>
</dbReference>
<organism evidence="2 3">
    <name type="scientific">Coccomyxa viridis</name>
    <dbReference type="NCBI Taxonomy" id="1274662"/>
    <lineage>
        <taxon>Eukaryota</taxon>
        <taxon>Viridiplantae</taxon>
        <taxon>Chlorophyta</taxon>
        <taxon>core chlorophytes</taxon>
        <taxon>Trebouxiophyceae</taxon>
        <taxon>Trebouxiophyceae incertae sedis</taxon>
        <taxon>Coccomyxaceae</taxon>
        <taxon>Coccomyxa</taxon>
    </lineage>
</organism>
<protein>
    <submittedName>
        <fullName evidence="2">G13333 protein</fullName>
    </submittedName>
</protein>
<evidence type="ECO:0000313" key="3">
    <source>
        <dbReference type="Proteomes" id="UP001497392"/>
    </source>
</evidence>
<name>A0ABP1GCI0_9CHLO</name>
<dbReference type="Proteomes" id="UP001497392">
    <property type="component" value="Unassembled WGS sequence"/>
</dbReference>
<keyword evidence="3" id="KW-1185">Reference proteome</keyword>
<reference evidence="2 3" key="1">
    <citation type="submission" date="2024-06" db="EMBL/GenBank/DDBJ databases">
        <authorList>
            <person name="Kraege A."/>
            <person name="Thomma B."/>
        </authorList>
    </citation>
    <scope>NUCLEOTIDE SEQUENCE [LARGE SCALE GENOMIC DNA]</scope>
</reference>
<evidence type="ECO:0000313" key="2">
    <source>
        <dbReference type="EMBL" id="CAL5229911.1"/>
    </source>
</evidence>
<evidence type="ECO:0000256" key="1">
    <source>
        <dbReference type="SAM" id="MobiDB-lite"/>
    </source>
</evidence>
<gene>
    <name evidence="2" type="primary">g13333</name>
    <name evidence="2" type="ORF">VP750_LOCUS11817</name>
</gene>
<comment type="caution">
    <text evidence="2">The sequence shown here is derived from an EMBL/GenBank/DDBJ whole genome shotgun (WGS) entry which is preliminary data.</text>
</comment>
<accession>A0ABP1GCI0</accession>
<proteinExistence type="predicted"/>
<feature type="compositionally biased region" description="Basic and acidic residues" evidence="1">
    <location>
        <begin position="336"/>
        <end position="345"/>
    </location>
</feature>
<sequence>MASARWEALLAVADGYQFSSLAHTVQRLADARVWIYAELVGERYKAKDSGSWRPEYHGLLYNLTDKAMRACPPSTQWVLATNGDNLYARDAFQTVMNAPATADVIALDYYSRYQRTTGPPCARFAASEGTPPCKENRMQWCHTDLGALVFRRSRLLEEDMRFGLIAQAEASPGPEHADGLLAAKMVEAGWEVHRIAGRCLYDHNPSPQRCARMGGVWDDSGSALARSGGECITEAQAQQRYDGAGGAIAMDFVQLSHDGGLAGFGELGASSTIRCLRMADAATQQNMSVLFFRETCTEPADMPAVQALLASDKLQSAQSMFAQAQAAHQLVQSAKEQEPRVERFMRPPKPPDWPPGTRPAQYRARIGSASGII</sequence>